<keyword evidence="3" id="KW-1185">Reference proteome</keyword>
<reference evidence="2" key="1">
    <citation type="submission" date="2020-09" db="EMBL/GenBank/DDBJ databases">
        <title>A novel bacterium of genus Neiella, isolated from South China Sea.</title>
        <authorList>
            <person name="Huang H."/>
            <person name="Mo K."/>
            <person name="Hu Y."/>
        </authorList>
    </citation>
    <scope>NUCLEOTIDE SEQUENCE</scope>
    <source>
        <strain evidence="2">HB171785</strain>
    </source>
</reference>
<keyword evidence="1" id="KW-0812">Transmembrane</keyword>
<comment type="caution">
    <text evidence="2">The sequence shown here is derived from an EMBL/GenBank/DDBJ whole genome shotgun (WGS) entry which is preliminary data.</text>
</comment>
<name>A0A8J6QIN7_9GAMM</name>
<proteinExistence type="predicted"/>
<dbReference type="EMBL" id="JACXAF010000009">
    <property type="protein sequence ID" value="MBD1389423.1"/>
    <property type="molecule type" value="Genomic_DNA"/>
</dbReference>
<feature type="transmembrane region" description="Helical" evidence="1">
    <location>
        <begin position="29"/>
        <end position="47"/>
    </location>
</feature>
<dbReference type="AlphaFoldDB" id="A0A8J6QIN7"/>
<protein>
    <submittedName>
        <fullName evidence="2">Uncharacterized protein</fullName>
    </submittedName>
</protein>
<organism evidence="2 3">
    <name type="scientific">Neiella litorisoli</name>
    <dbReference type="NCBI Taxonomy" id="2771431"/>
    <lineage>
        <taxon>Bacteria</taxon>
        <taxon>Pseudomonadati</taxon>
        <taxon>Pseudomonadota</taxon>
        <taxon>Gammaproteobacteria</taxon>
        <taxon>Alteromonadales</taxon>
        <taxon>Echinimonadaceae</taxon>
        <taxon>Neiella</taxon>
    </lineage>
</organism>
<sequence length="55" mass="5789">MESLQLILKILAFAAVAVAVNAGLSGSAGTAIVPLVLGVLFWTASYADRKRFFYG</sequence>
<gene>
    <name evidence="2" type="ORF">IC617_08290</name>
</gene>
<accession>A0A8J6QIN7</accession>
<keyword evidence="1" id="KW-0472">Membrane</keyword>
<dbReference type="Proteomes" id="UP000638014">
    <property type="component" value="Unassembled WGS sequence"/>
</dbReference>
<evidence type="ECO:0000313" key="2">
    <source>
        <dbReference type="EMBL" id="MBD1389423.1"/>
    </source>
</evidence>
<evidence type="ECO:0000256" key="1">
    <source>
        <dbReference type="SAM" id="Phobius"/>
    </source>
</evidence>
<keyword evidence="1" id="KW-1133">Transmembrane helix</keyword>
<evidence type="ECO:0000313" key="3">
    <source>
        <dbReference type="Proteomes" id="UP000638014"/>
    </source>
</evidence>
<dbReference type="RefSeq" id="WP_191144531.1">
    <property type="nucleotide sequence ID" value="NZ_JACXAF010000009.1"/>
</dbReference>